<accession>A0ABP1C4E8</accession>
<protein>
    <submittedName>
        <fullName evidence="2">Uncharacterized protein</fullName>
    </submittedName>
</protein>
<keyword evidence="3" id="KW-1185">Reference proteome</keyword>
<feature type="signal peptide" evidence="1">
    <location>
        <begin position="1"/>
        <end position="21"/>
    </location>
</feature>
<keyword evidence="1" id="KW-0732">Signal</keyword>
<reference evidence="2 3" key="1">
    <citation type="submission" date="2024-04" db="EMBL/GenBank/DDBJ databases">
        <authorList>
            <person name="Cremers G."/>
        </authorList>
    </citation>
    <scope>NUCLEOTIDE SEQUENCE [LARGE SCALE GENOMIC DNA]</scope>
    <source>
        <strain evidence="2">MeCH1-AG</strain>
    </source>
</reference>
<evidence type="ECO:0000313" key="2">
    <source>
        <dbReference type="EMBL" id="CAL1239046.1"/>
    </source>
</evidence>
<proteinExistence type="predicted"/>
<evidence type="ECO:0000256" key="1">
    <source>
        <dbReference type="SAM" id="SignalP"/>
    </source>
</evidence>
<feature type="chain" id="PRO_5045040147" evidence="1">
    <location>
        <begin position="22"/>
        <end position="95"/>
    </location>
</feature>
<name>A0ABP1C4E8_9GAMM</name>
<evidence type="ECO:0000313" key="3">
    <source>
        <dbReference type="Proteomes" id="UP001497493"/>
    </source>
</evidence>
<dbReference type="EMBL" id="OZ026884">
    <property type="protein sequence ID" value="CAL1239046.1"/>
    <property type="molecule type" value="Genomic_DNA"/>
</dbReference>
<dbReference type="RefSeq" id="WP_348758641.1">
    <property type="nucleotide sequence ID" value="NZ_OZ026884.1"/>
</dbReference>
<sequence>MKLSTVLFAATLASGVGVAQAEETTVLSAADMDKVTAGDYYYPGYGYGSVNVNYADIYASSSAYTDASKWYFVYNDGNISSTATTTVTVNQSIGH</sequence>
<dbReference type="Proteomes" id="UP001497493">
    <property type="component" value="Chromosome"/>
</dbReference>
<gene>
    <name evidence="2" type="ORF">MECH1_V1_0270</name>
</gene>
<organism evidence="2 3">
    <name type="scientific">Candidatus Methylocalor cossyra</name>
    <dbReference type="NCBI Taxonomy" id="3108543"/>
    <lineage>
        <taxon>Bacteria</taxon>
        <taxon>Pseudomonadati</taxon>
        <taxon>Pseudomonadota</taxon>
        <taxon>Gammaproteobacteria</taxon>
        <taxon>Methylococcales</taxon>
        <taxon>Methylococcaceae</taxon>
        <taxon>Candidatus Methylocalor</taxon>
    </lineage>
</organism>